<dbReference type="Proteomes" id="UP001303473">
    <property type="component" value="Unassembled WGS sequence"/>
</dbReference>
<accession>A0AAN6NEC6</accession>
<dbReference type="InterPro" id="IPR036291">
    <property type="entry name" value="NAD(P)-bd_dom_sf"/>
</dbReference>
<gene>
    <name evidence="5" type="ORF">QBC46DRAFT_374833</name>
</gene>
<dbReference type="PRINTS" id="PR00080">
    <property type="entry name" value="SDRFAMILY"/>
</dbReference>
<comment type="caution">
    <text evidence="5">The sequence shown here is derived from an EMBL/GenBank/DDBJ whole genome shotgun (WGS) entry which is preliminary data.</text>
</comment>
<evidence type="ECO:0000256" key="3">
    <source>
        <dbReference type="RuleBase" id="RU000363"/>
    </source>
</evidence>
<comment type="similarity">
    <text evidence="1 3">Belongs to the short-chain dehydrogenases/reductases (SDR) family.</text>
</comment>
<keyword evidence="6" id="KW-1185">Reference proteome</keyword>
<dbReference type="GO" id="GO:0016491">
    <property type="term" value="F:oxidoreductase activity"/>
    <property type="evidence" value="ECO:0007669"/>
    <property type="project" value="UniProtKB-KW"/>
</dbReference>
<reference evidence="6" key="1">
    <citation type="journal article" date="2023" name="Mol. Phylogenet. Evol.">
        <title>Genome-scale phylogeny and comparative genomics of the fungal order Sordariales.</title>
        <authorList>
            <person name="Hensen N."/>
            <person name="Bonometti L."/>
            <person name="Westerberg I."/>
            <person name="Brannstrom I.O."/>
            <person name="Guillou S."/>
            <person name="Cros-Aarteil S."/>
            <person name="Calhoun S."/>
            <person name="Haridas S."/>
            <person name="Kuo A."/>
            <person name="Mondo S."/>
            <person name="Pangilinan J."/>
            <person name="Riley R."/>
            <person name="LaButti K."/>
            <person name="Andreopoulos B."/>
            <person name="Lipzen A."/>
            <person name="Chen C."/>
            <person name="Yan M."/>
            <person name="Daum C."/>
            <person name="Ng V."/>
            <person name="Clum A."/>
            <person name="Steindorff A."/>
            <person name="Ohm R.A."/>
            <person name="Martin F."/>
            <person name="Silar P."/>
            <person name="Natvig D.O."/>
            <person name="Lalanne C."/>
            <person name="Gautier V."/>
            <person name="Ament-Velasquez S.L."/>
            <person name="Kruys A."/>
            <person name="Hutchinson M.I."/>
            <person name="Powell A.J."/>
            <person name="Barry K."/>
            <person name="Miller A.N."/>
            <person name="Grigoriev I.V."/>
            <person name="Debuchy R."/>
            <person name="Gladieux P."/>
            <person name="Hiltunen Thoren M."/>
            <person name="Johannesson H."/>
        </authorList>
    </citation>
    <scope>NUCLEOTIDE SEQUENCE [LARGE SCALE GENOMIC DNA]</scope>
    <source>
        <strain evidence="6">CBS 340.73</strain>
    </source>
</reference>
<dbReference type="EMBL" id="MU853760">
    <property type="protein sequence ID" value="KAK3944257.1"/>
    <property type="molecule type" value="Genomic_DNA"/>
</dbReference>
<organism evidence="5 6">
    <name type="scientific">Diplogelasinospora grovesii</name>
    <dbReference type="NCBI Taxonomy" id="303347"/>
    <lineage>
        <taxon>Eukaryota</taxon>
        <taxon>Fungi</taxon>
        <taxon>Dikarya</taxon>
        <taxon>Ascomycota</taxon>
        <taxon>Pezizomycotina</taxon>
        <taxon>Sordariomycetes</taxon>
        <taxon>Sordariomycetidae</taxon>
        <taxon>Sordariales</taxon>
        <taxon>Diplogelasinosporaceae</taxon>
        <taxon>Diplogelasinospora</taxon>
    </lineage>
</organism>
<evidence type="ECO:0000256" key="4">
    <source>
        <dbReference type="SAM" id="MobiDB-lite"/>
    </source>
</evidence>
<evidence type="ECO:0000313" key="6">
    <source>
        <dbReference type="Proteomes" id="UP001303473"/>
    </source>
</evidence>
<evidence type="ECO:0000313" key="5">
    <source>
        <dbReference type="EMBL" id="KAK3944257.1"/>
    </source>
</evidence>
<keyword evidence="2" id="KW-0560">Oxidoreductase</keyword>
<dbReference type="AlphaFoldDB" id="A0AAN6NEC6"/>
<dbReference type="Pfam" id="PF00106">
    <property type="entry name" value="adh_short"/>
    <property type="match status" value="2"/>
</dbReference>
<evidence type="ECO:0000256" key="1">
    <source>
        <dbReference type="ARBA" id="ARBA00006484"/>
    </source>
</evidence>
<name>A0AAN6NEC6_9PEZI</name>
<sequence>MYNNFPPPTSPWTSPRAAVIDPMGYGKTAIITGCCSGIGLRTTQLLLAHQFQVCGLDQRDFDYRRLLREADQCRFHFHKGDLTEKGGCEEGVRICIATFGGTVDVLINVAGILDDFSSADTVTDEIWDRVLAVNLTVPVRMMRAVIPFMTQPTAVTYSDAFNNDSNSNTRDNDGIINGSGGGNGADYWRRGSSMGGFDSSDAIRRSTSSAGVSSGSKGGVIINVASAATSGDGVGVAYAASKHGLIGATKNVSSHFHGHNIPIRCNAVLPGSHIDSAVGHLIHDHDHEHHPPLPPTTTTTTSTKLDNNPHPHPPHPSASGGTITALEVAQTILFLVSDAAHAINGVCLPIDHPQQHQNAF</sequence>
<dbReference type="PANTHER" id="PTHR24321">
    <property type="entry name" value="DEHYDROGENASES, SHORT CHAIN"/>
    <property type="match status" value="1"/>
</dbReference>
<evidence type="ECO:0000256" key="2">
    <source>
        <dbReference type="ARBA" id="ARBA00023002"/>
    </source>
</evidence>
<proteinExistence type="inferred from homology"/>
<dbReference type="PANTHER" id="PTHR24321:SF8">
    <property type="entry name" value="ESTRADIOL 17-BETA-DEHYDROGENASE 8-RELATED"/>
    <property type="match status" value="1"/>
</dbReference>
<dbReference type="InterPro" id="IPR002347">
    <property type="entry name" value="SDR_fam"/>
</dbReference>
<dbReference type="Gene3D" id="3.40.50.720">
    <property type="entry name" value="NAD(P)-binding Rossmann-like Domain"/>
    <property type="match status" value="1"/>
</dbReference>
<feature type="region of interest" description="Disordered" evidence="4">
    <location>
        <begin position="284"/>
        <end position="321"/>
    </location>
</feature>
<protein>
    <submittedName>
        <fullName evidence="5">NAD(P)-binding protein</fullName>
    </submittedName>
</protein>
<dbReference type="SUPFAM" id="SSF51735">
    <property type="entry name" value="NAD(P)-binding Rossmann-fold domains"/>
    <property type="match status" value="2"/>
</dbReference>
<dbReference type="PRINTS" id="PR00081">
    <property type="entry name" value="GDHRDH"/>
</dbReference>
<dbReference type="CDD" id="cd05233">
    <property type="entry name" value="SDR_c"/>
    <property type="match status" value="1"/>
</dbReference>